<dbReference type="AlphaFoldDB" id="A0A382D979"/>
<dbReference type="Gene3D" id="3.40.190.10">
    <property type="entry name" value="Periplasmic binding protein-like II"/>
    <property type="match status" value="1"/>
</dbReference>
<evidence type="ECO:0000256" key="4">
    <source>
        <dbReference type="ARBA" id="ARBA00022729"/>
    </source>
</evidence>
<sequence length="358" mass="38726">MINRFPLVFSMVILLIGSIACGQTAIGKAVGDSGNSDSTAESSKVVESILESTMEKSTGAKTEVKTLADVSEAPVGVFNRLWSDPPTLDPHLTSDTTSAGVVVEIFGGLVGFDTNLRLIPDLADSWDISNDGLTYTFKIRDNAVFHDGTKVTAEDFKWSLERAVNPDTASPTAKTYLGDIVGVADVLEGKSSQISGVKAIDDRTLQIEIDAPKAYFLAKLTYPTAYVVDRNNVSGGGLNWTDSANGTGPFKLSDYKIGERIILERNDLYHLDKAKLAKIQMNLAGGSSMAMYENDEIDITGVGLFDLERIKDPVDPLNGDLVVADPGYSVNYIGFNVQEPPFDDSKFRRALNHAIDKE</sequence>
<dbReference type="SUPFAM" id="SSF53850">
    <property type="entry name" value="Periplasmic binding protein-like II"/>
    <property type="match status" value="1"/>
</dbReference>
<dbReference type="GO" id="GO:0030313">
    <property type="term" value="C:cell envelope"/>
    <property type="evidence" value="ECO:0007669"/>
    <property type="project" value="UniProtKB-SubCell"/>
</dbReference>
<feature type="domain" description="Solute-binding protein family 5" evidence="5">
    <location>
        <begin position="118"/>
        <end position="358"/>
    </location>
</feature>
<reference evidence="6" key="1">
    <citation type="submission" date="2018-05" db="EMBL/GenBank/DDBJ databases">
        <authorList>
            <person name="Lanie J.A."/>
            <person name="Ng W.-L."/>
            <person name="Kazmierczak K.M."/>
            <person name="Andrzejewski T.M."/>
            <person name="Davidsen T.M."/>
            <person name="Wayne K.J."/>
            <person name="Tettelin H."/>
            <person name="Glass J.I."/>
            <person name="Rusch D."/>
            <person name="Podicherti R."/>
            <person name="Tsui H.-C.T."/>
            <person name="Winkler M.E."/>
        </authorList>
    </citation>
    <scope>NUCLEOTIDE SEQUENCE</scope>
</reference>
<dbReference type="Pfam" id="PF00496">
    <property type="entry name" value="SBP_bac_5"/>
    <property type="match status" value="1"/>
</dbReference>
<keyword evidence="4" id="KW-0732">Signal</keyword>
<dbReference type="InterPro" id="IPR000914">
    <property type="entry name" value="SBP_5_dom"/>
</dbReference>
<gene>
    <name evidence="6" type="ORF">METZ01_LOCUS187027</name>
</gene>
<dbReference type="PANTHER" id="PTHR30290">
    <property type="entry name" value="PERIPLASMIC BINDING COMPONENT OF ABC TRANSPORTER"/>
    <property type="match status" value="1"/>
</dbReference>
<proteinExistence type="inferred from homology"/>
<name>A0A382D979_9ZZZZ</name>
<dbReference type="Gene3D" id="3.90.76.10">
    <property type="entry name" value="Dipeptide-binding Protein, Domain 1"/>
    <property type="match status" value="1"/>
</dbReference>
<keyword evidence="3" id="KW-0813">Transport</keyword>
<evidence type="ECO:0000256" key="1">
    <source>
        <dbReference type="ARBA" id="ARBA00004196"/>
    </source>
</evidence>
<dbReference type="Gene3D" id="3.10.105.10">
    <property type="entry name" value="Dipeptide-binding Protein, Domain 3"/>
    <property type="match status" value="1"/>
</dbReference>
<dbReference type="FunFam" id="3.90.76.10:FF:000001">
    <property type="entry name" value="Oligopeptide ABC transporter substrate-binding protein"/>
    <property type="match status" value="1"/>
</dbReference>
<dbReference type="GO" id="GO:0015833">
    <property type="term" value="P:peptide transport"/>
    <property type="evidence" value="ECO:0007669"/>
    <property type="project" value="TreeGrafter"/>
</dbReference>
<dbReference type="CDD" id="cd08504">
    <property type="entry name" value="PBP2_OppA"/>
    <property type="match status" value="1"/>
</dbReference>
<organism evidence="6">
    <name type="scientific">marine metagenome</name>
    <dbReference type="NCBI Taxonomy" id="408172"/>
    <lineage>
        <taxon>unclassified sequences</taxon>
        <taxon>metagenomes</taxon>
        <taxon>ecological metagenomes</taxon>
    </lineage>
</organism>
<dbReference type="GO" id="GO:1904680">
    <property type="term" value="F:peptide transmembrane transporter activity"/>
    <property type="evidence" value="ECO:0007669"/>
    <property type="project" value="TreeGrafter"/>
</dbReference>
<accession>A0A382D979</accession>
<dbReference type="InterPro" id="IPR039424">
    <property type="entry name" value="SBP_5"/>
</dbReference>
<comment type="subcellular location">
    <subcellularLocation>
        <location evidence="1">Cell envelope</location>
    </subcellularLocation>
</comment>
<evidence type="ECO:0000256" key="2">
    <source>
        <dbReference type="ARBA" id="ARBA00005695"/>
    </source>
</evidence>
<dbReference type="PROSITE" id="PS51257">
    <property type="entry name" value="PROKAR_LIPOPROTEIN"/>
    <property type="match status" value="1"/>
</dbReference>
<protein>
    <recommendedName>
        <fullName evidence="5">Solute-binding protein family 5 domain-containing protein</fullName>
    </recommendedName>
</protein>
<evidence type="ECO:0000256" key="3">
    <source>
        <dbReference type="ARBA" id="ARBA00022448"/>
    </source>
</evidence>
<comment type="similarity">
    <text evidence="2">Belongs to the bacterial solute-binding protein 5 family.</text>
</comment>
<evidence type="ECO:0000259" key="5">
    <source>
        <dbReference type="Pfam" id="PF00496"/>
    </source>
</evidence>
<feature type="non-terminal residue" evidence="6">
    <location>
        <position position="358"/>
    </location>
</feature>
<dbReference type="EMBL" id="UINC01037928">
    <property type="protein sequence ID" value="SVB34173.1"/>
    <property type="molecule type" value="Genomic_DNA"/>
</dbReference>
<evidence type="ECO:0000313" key="6">
    <source>
        <dbReference type="EMBL" id="SVB34173.1"/>
    </source>
</evidence>
<dbReference type="PANTHER" id="PTHR30290:SF10">
    <property type="entry name" value="PERIPLASMIC OLIGOPEPTIDE-BINDING PROTEIN-RELATED"/>
    <property type="match status" value="1"/>
</dbReference>